<gene>
    <name evidence="1" type="ORF">TVAG_120480</name>
</gene>
<reference evidence="1" key="1">
    <citation type="submission" date="2006-10" db="EMBL/GenBank/DDBJ databases">
        <authorList>
            <person name="Amadeo P."/>
            <person name="Zhao Q."/>
            <person name="Wortman J."/>
            <person name="Fraser-Liggett C."/>
            <person name="Carlton J."/>
        </authorList>
    </citation>
    <scope>NUCLEOTIDE SEQUENCE</scope>
    <source>
        <strain evidence="1">G3</strain>
    </source>
</reference>
<organism evidence="1 2">
    <name type="scientific">Trichomonas vaginalis (strain ATCC PRA-98 / G3)</name>
    <dbReference type="NCBI Taxonomy" id="412133"/>
    <lineage>
        <taxon>Eukaryota</taxon>
        <taxon>Metamonada</taxon>
        <taxon>Parabasalia</taxon>
        <taxon>Trichomonadida</taxon>
        <taxon>Trichomonadidae</taxon>
        <taxon>Trichomonas</taxon>
    </lineage>
</organism>
<dbReference type="VEuPathDB" id="TrichDB:TVAG_120480"/>
<proteinExistence type="predicted"/>
<evidence type="ECO:0000313" key="1">
    <source>
        <dbReference type="EMBL" id="EAY23710.1"/>
    </source>
</evidence>
<dbReference type="InParanoid" id="A2D7J3"/>
<reference evidence="1" key="2">
    <citation type="journal article" date="2007" name="Science">
        <title>Draft genome sequence of the sexually transmitted pathogen Trichomonas vaginalis.</title>
        <authorList>
            <person name="Carlton J.M."/>
            <person name="Hirt R.P."/>
            <person name="Silva J.C."/>
            <person name="Delcher A.L."/>
            <person name="Schatz M."/>
            <person name="Zhao Q."/>
            <person name="Wortman J.R."/>
            <person name="Bidwell S.L."/>
            <person name="Alsmark U.C.M."/>
            <person name="Besteiro S."/>
            <person name="Sicheritz-Ponten T."/>
            <person name="Noel C.J."/>
            <person name="Dacks J.B."/>
            <person name="Foster P.G."/>
            <person name="Simillion C."/>
            <person name="Van de Peer Y."/>
            <person name="Miranda-Saavedra D."/>
            <person name="Barton G.J."/>
            <person name="Westrop G.D."/>
            <person name="Mueller S."/>
            <person name="Dessi D."/>
            <person name="Fiori P.L."/>
            <person name="Ren Q."/>
            <person name="Paulsen I."/>
            <person name="Zhang H."/>
            <person name="Bastida-Corcuera F.D."/>
            <person name="Simoes-Barbosa A."/>
            <person name="Brown M.T."/>
            <person name="Hayes R.D."/>
            <person name="Mukherjee M."/>
            <person name="Okumura C.Y."/>
            <person name="Schneider R."/>
            <person name="Smith A.J."/>
            <person name="Vanacova S."/>
            <person name="Villalvazo M."/>
            <person name="Haas B.J."/>
            <person name="Pertea M."/>
            <person name="Feldblyum T.V."/>
            <person name="Utterback T.R."/>
            <person name="Shu C.L."/>
            <person name="Osoegawa K."/>
            <person name="de Jong P.J."/>
            <person name="Hrdy I."/>
            <person name="Horvathova L."/>
            <person name="Zubacova Z."/>
            <person name="Dolezal P."/>
            <person name="Malik S.B."/>
            <person name="Logsdon J.M. Jr."/>
            <person name="Henze K."/>
            <person name="Gupta A."/>
            <person name="Wang C.C."/>
            <person name="Dunne R.L."/>
            <person name="Upcroft J.A."/>
            <person name="Upcroft P."/>
            <person name="White O."/>
            <person name="Salzberg S.L."/>
            <person name="Tang P."/>
            <person name="Chiu C.-H."/>
            <person name="Lee Y.-S."/>
            <person name="Embley T.M."/>
            <person name="Coombs G.H."/>
            <person name="Mottram J.C."/>
            <person name="Tachezy J."/>
            <person name="Fraser-Liggett C.M."/>
            <person name="Johnson P.J."/>
        </authorList>
    </citation>
    <scope>NUCLEOTIDE SEQUENCE [LARGE SCALE GENOMIC DNA]</scope>
    <source>
        <strain evidence="1">G3</strain>
    </source>
</reference>
<dbReference type="RefSeq" id="XP_001276958.1">
    <property type="nucleotide sequence ID" value="XM_001276957.1"/>
</dbReference>
<accession>A2D7J3</accession>
<evidence type="ECO:0000313" key="2">
    <source>
        <dbReference type="Proteomes" id="UP000001542"/>
    </source>
</evidence>
<protein>
    <submittedName>
        <fullName evidence="1">Uncharacterized protein</fullName>
    </submittedName>
</protein>
<dbReference type="EMBL" id="DS113177">
    <property type="protein sequence ID" value="EAY23710.1"/>
    <property type="molecule type" value="Genomic_DNA"/>
</dbReference>
<name>A2D7J3_TRIV3</name>
<sequence>MVVEGLYNLYLNTKQLDPMIYSAILETDYQNQVSRLLLLESFMDFIDQQFFTNNAIEISLLIDQYFENASNLQKFHFIQMLNLSRPEYAWISNETNLFEQFKFSICEICQEEPYNPSNYSNMLISVNLIRKIYPSLYIVEIPQISSLISELDMDIPTEETYRILTKLLLFLPVMQECQVQNYIWKLIDFVENYSETDYTKKIMHNIRTFSRQNFEEICIFPIIEAIQKISNLNQKIEACILLLSSFLPFFDIESDLIDYIQTKFNYMITKGKYHSLTVILYVLNMSSCITSMKKSKFDNLFTNLIELSSMDEYSHDSLKSIKHIIRNGMLNKSIIHDLLKLYSQIPFPMIQKYFSMLCDVCENCDQPLLSEMHEFLSQVIFNDTEPLKNCGLGLFTYTEICLRDYEIDMSLIDASFEIIYSLLSSNENDLVKTGLDAIDFLWIIYSNYDDLDLEEEKEKITSIMEILQITLTNEEFAQKTLENFIHIKNALFSSDDTVQLPFIPNIENLENVFSMESDSVKAFCGYVISQYGNSFSLEQLMHLFNISAKISQKSETCHLMYSALMIGSSILQQYRDNPTNSEIIDFIEKVFLGHFKCFHGSRFCDYVAESSALYSALIELSKAGNDIFYEKLCSIMEYLDESSLEYARDCIVETISSGRIVQDKLLENFQYFTSVLQKRYHDEHAITAILPILMTIYDRAEIKMNVELSKLLFDLVISIFKELNVQKDCEFYEDYSIFLADAIISILSQSKVTDNVDNLVVNQAWGVLSNSLKEDVDSDEDEYKVDVERTLLNALSIIENPYDPDQLDKSAILFACLSIICNSKNSAKIGISFDTESYATEVLTKIANTKPQLFKEILSELKTCNPTYETIILQLLRIA</sequence>
<dbReference type="AlphaFoldDB" id="A2D7J3"/>
<dbReference type="VEuPathDB" id="TrichDB:TVAGG3_0993530"/>
<keyword evidence="2" id="KW-1185">Reference proteome</keyword>
<dbReference type="Proteomes" id="UP000001542">
    <property type="component" value="Unassembled WGS sequence"/>
</dbReference>
<dbReference type="KEGG" id="tva:4720676"/>